<proteinExistence type="predicted"/>
<evidence type="ECO:0000313" key="1">
    <source>
        <dbReference type="EMBL" id="KKK93202.1"/>
    </source>
</evidence>
<comment type="caution">
    <text evidence="1">The sequence shown here is derived from an EMBL/GenBank/DDBJ whole genome shotgun (WGS) entry which is preliminary data.</text>
</comment>
<protein>
    <submittedName>
        <fullName evidence="1">Uncharacterized protein</fullName>
    </submittedName>
</protein>
<feature type="non-terminal residue" evidence="1">
    <location>
        <position position="1"/>
    </location>
</feature>
<dbReference type="EMBL" id="LAZR01047875">
    <property type="protein sequence ID" value="KKK93202.1"/>
    <property type="molecule type" value="Genomic_DNA"/>
</dbReference>
<dbReference type="AlphaFoldDB" id="A0A0F8ZHA5"/>
<organism evidence="1">
    <name type="scientific">marine sediment metagenome</name>
    <dbReference type="NCBI Taxonomy" id="412755"/>
    <lineage>
        <taxon>unclassified sequences</taxon>
        <taxon>metagenomes</taxon>
        <taxon>ecological metagenomes</taxon>
    </lineage>
</organism>
<gene>
    <name evidence="1" type="ORF">LCGC14_2695250</name>
</gene>
<reference evidence="1" key="1">
    <citation type="journal article" date="2015" name="Nature">
        <title>Complex archaea that bridge the gap between prokaryotes and eukaryotes.</title>
        <authorList>
            <person name="Spang A."/>
            <person name="Saw J.H."/>
            <person name="Jorgensen S.L."/>
            <person name="Zaremba-Niedzwiedzka K."/>
            <person name="Martijn J."/>
            <person name="Lind A.E."/>
            <person name="van Eijk R."/>
            <person name="Schleper C."/>
            <person name="Guy L."/>
            <person name="Ettema T.J."/>
        </authorList>
    </citation>
    <scope>NUCLEOTIDE SEQUENCE</scope>
</reference>
<accession>A0A0F8ZHA5</accession>
<sequence>TIDRTGVLMATLEERLAKAQKGTLEQRLANAQSSDTAVGAGADKAARTFLNNLLAIPSAIGGAAKSVVEAPTRLLLDKEPAKTGVTKALGNIPRPTIEGTAAGIRSLPALFPGGEKFGERKERELLEINTESERLATKFPKATGIGDVAGDVATIFTGRMPLVGKIQKLEKGLEGAARKLITQPKVPGLKAAAVEALNSNKVRTLAKGLGRSLEAGLEAASLDLIKGGDGLEVGVYVAAGQAAGSLSLQAITKPTGRKLAASAIAFGAMIQLLKNTIPGEQSGVISSIEFGFEKVQLALVLGTLSGLAGAGRVRGKNFPLLTDAITAIPRASAISFLQDYVSASAEEQASADQVLEKLSTDPEFFGDELTQRLEKAINAGTLMQELRAVVPSGK</sequence>
<name>A0A0F8ZHA5_9ZZZZ</name>